<dbReference type="Pfam" id="PF17892">
    <property type="entry name" value="Cadherin_5"/>
    <property type="match status" value="1"/>
</dbReference>
<evidence type="ECO:0000256" key="6">
    <source>
        <dbReference type="ARBA" id="ARBA00023026"/>
    </source>
</evidence>
<dbReference type="InterPro" id="IPR003644">
    <property type="entry name" value="Calx_beta"/>
</dbReference>
<dbReference type="InterPro" id="IPR038081">
    <property type="entry name" value="CalX-like_sf"/>
</dbReference>
<dbReference type="GO" id="GO:0016020">
    <property type="term" value="C:membrane"/>
    <property type="evidence" value="ECO:0007669"/>
    <property type="project" value="UniProtKB-SubCell"/>
</dbReference>
<dbReference type="SUPFAM" id="SSF141072">
    <property type="entry name" value="CalX-like"/>
    <property type="match status" value="3"/>
</dbReference>
<feature type="domain" description="Calx-beta" evidence="8">
    <location>
        <begin position="1621"/>
        <end position="1730"/>
    </location>
</feature>
<keyword evidence="2" id="KW-0800">Toxin</keyword>
<dbReference type="Gene3D" id="2.60.40.2030">
    <property type="match status" value="3"/>
</dbReference>
<name>A0A7C3VER9_9CYAN</name>
<dbReference type="GO" id="GO:0005509">
    <property type="term" value="F:calcium ion binding"/>
    <property type="evidence" value="ECO:0007669"/>
    <property type="project" value="InterPro"/>
</dbReference>
<dbReference type="SMART" id="SM00237">
    <property type="entry name" value="Calx_beta"/>
    <property type="match status" value="2"/>
</dbReference>
<evidence type="ECO:0000256" key="2">
    <source>
        <dbReference type="ARBA" id="ARBA00022656"/>
    </source>
</evidence>
<proteinExistence type="predicted"/>
<dbReference type="PRINTS" id="PR00313">
    <property type="entry name" value="CABNDNGRPT"/>
</dbReference>
<keyword evidence="5" id="KW-0106">Calcium</keyword>
<dbReference type="InterPro" id="IPR010620">
    <property type="entry name" value="SBBP_repeat"/>
</dbReference>
<dbReference type="Pfam" id="PF06739">
    <property type="entry name" value="SBBP"/>
    <property type="match status" value="3"/>
</dbReference>
<dbReference type="EMBL" id="DSPX01000004">
    <property type="protein sequence ID" value="HGF99218.1"/>
    <property type="molecule type" value="Genomic_DNA"/>
</dbReference>
<dbReference type="SUPFAM" id="SSF51120">
    <property type="entry name" value="beta-Roll"/>
    <property type="match status" value="2"/>
</dbReference>
<dbReference type="Pfam" id="PF00353">
    <property type="entry name" value="HemolysinCabind"/>
    <property type="match status" value="2"/>
</dbReference>
<accession>A0A7C3VER9</accession>
<dbReference type="PANTHER" id="PTHR35580:SF1">
    <property type="entry name" value="PHYTASE-LIKE DOMAIN-CONTAINING PROTEIN"/>
    <property type="match status" value="1"/>
</dbReference>
<keyword evidence="7" id="KW-0472">Membrane</keyword>
<dbReference type="InterPro" id="IPR018511">
    <property type="entry name" value="Hemolysin-typ_Ca-bd_CS"/>
</dbReference>
<dbReference type="InterPro" id="IPR041690">
    <property type="entry name" value="Cadherin_5"/>
</dbReference>
<dbReference type="InterPro" id="IPR011049">
    <property type="entry name" value="Serralysin-like_metalloprot_C"/>
</dbReference>
<organism evidence="9">
    <name type="scientific">Planktothricoides sp. SpSt-374</name>
    <dbReference type="NCBI Taxonomy" id="2282167"/>
    <lineage>
        <taxon>Bacteria</taxon>
        <taxon>Bacillati</taxon>
        <taxon>Cyanobacteriota</taxon>
        <taxon>Cyanophyceae</taxon>
        <taxon>Oscillatoriophycideae</taxon>
        <taxon>Oscillatoriales</taxon>
        <taxon>Oscillatoriaceae</taxon>
        <taxon>Planktothricoides</taxon>
    </lineage>
</organism>
<evidence type="ECO:0000256" key="5">
    <source>
        <dbReference type="ARBA" id="ARBA00022837"/>
    </source>
</evidence>
<dbReference type="Gene3D" id="2.150.10.10">
    <property type="entry name" value="Serralysin-like metalloprotease, C-terminal"/>
    <property type="match status" value="1"/>
</dbReference>
<evidence type="ECO:0000256" key="3">
    <source>
        <dbReference type="ARBA" id="ARBA00022729"/>
    </source>
</evidence>
<evidence type="ECO:0000259" key="8">
    <source>
        <dbReference type="SMART" id="SM00237"/>
    </source>
</evidence>
<dbReference type="GO" id="GO:0090729">
    <property type="term" value="F:toxin activity"/>
    <property type="evidence" value="ECO:0007669"/>
    <property type="project" value="UniProtKB-KW"/>
</dbReference>
<evidence type="ECO:0000256" key="4">
    <source>
        <dbReference type="ARBA" id="ARBA00022737"/>
    </source>
</evidence>
<evidence type="ECO:0000313" key="9">
    <source>
        <dbReference type="EMBL" id="HGF99218.1"/>
    </source>
</evidence>
<feature type="domain" description="Calx-beta" evidence="8">
    <location>
        <begin position="1263"/>
        <end position="1372"/>
    </location>
</feature>
<evidence type="ECO:0000256" key="7">
    <source>
        <dbReference type="ARBA" id="ARBA00023136"/>
    </source>
</evidence>
<sequence length="2293" mass="234406">MGGFRSCPPSPHLPLSPTTQQTYQGILSGNYVWAKKFGDIGNDVGYGIAVDSSGNTYTTGSFNGTVDFDPGPGTANLTSAGGNDIFITKLDANGNYVWAKNLGGSSEEIGHSITVDSSGNTYTTGFFYSTADFDPNSGVANLTSAGGTDIFITKLDANGNYVWAKNLSGISDDIGNRIAVDSSGNTYTTGSFNGTADFDPGPGVANLTSAGINDIFITKLDANGDYVWAKNLSGISDDIGYSIAVDSSGNTYATGYFSGTADFDPGPGVANLTSAGGNDIFITKLDANGDYVWAKNLGGSNNDVGYSIAVDSSGNTYTTGFFYGTADFDPNSGVANLTAAGINDIFITKLDTNGNYVWAKNLGGSNNDVGNSIAVDSSGNTYTTGYFSGTADFDPGPGVANLTFAGINDIFIAKLDANGNYVWAKNLSGSSNDVGNSIAVDSSNNTYTTGYFAGTADFDPDSGVANLTSAGINDIFIVKLSGSPIVTTITSTQTDGSYSASQVIPITVTFDEPITVTGTPTLALNTGATATYTSGSGTNTLTFNYTVAPGDNTADLDYSTTTALTLNGGTIKNIGNTTDAVLTLPTPGAANSLGANKNIIIDTTAPTVTIEQASGQTDPATTSPINFTVTFSEPITGFDASDISFTGSTAGGTLTPTITGTGPSYNVAVSGMTSSGTVVPSVIANAATDAAGNNNTASTSTDNSVTHNTIPTVSNIGKTGNEDNNITFTTANFTNSFSDTDGDNLNKIKITSLPTNGTLQLSGTNVTLNQEITAANIPNLTFTPAADFNGNTSFTWNGSDGSNYATSDATANLTITAVNDAPSFSHLGNQTLANWTNTTQTVPGWANTFIFGPANENSQAVADFLVNITSGTDLFTTLPDIANNGTLTYTPNGKPGTATVSVQLQDNGGIANGGNDTSTAQTFTIIIPPPKVNLGVSTTTATEAGTTAITLTATAQGAVLGNQTLNLALTGTASNSDFSGTIPAQITIANGSNSGQVTLTVANDLIDEDNETATFTISNPAAGIVLGTTTSQTITITDDDTAGYLITPISGDTSEFGSSATFDISLTSEPTAIVPLNFTSGDTSEGTVTPTITFNATNWNVPQTVTITGVDDAVADGNITYNITGTATSSDQKYNNNNPTDVTVTNTDNDIPGVTVIQTGGNTELTEGSITDTYTIQLNTLPTGNVVVTATADAQTEISLDGINFAATQTLTFTTANGMTPQTVTVRAINDTLPENNHSGHITHAISNSADVNYPTTMTVGDINPNITDNDISYSLTGSSTTVNEGNSGSQQITYNITRTGAINEISNVDFSFSGTAANTIDYNLVSITGTGVTTSGSTITFAPNATQSTITVEVLGDQIDEDNESLIFSLVNPTATGTPSLIGSPVTTTITDDDTAGITVNPTAGLTTSETGGTSSFQVHLNSQPTANVTINLSSDKPAEGTIDKNSLTFTAANWNTPQTVTITGKDDLVDDGNIAYNIITAPATSTDAKYNGMNAADVAVTNIDNDIAGVTITQTGGNTQLTEGSITDTYTIQLNTLPTGQVQITATADPQTQVSLDGVNFAASQKLTFTPTNGMTPRTVTVRAINDNTTENIHSGSITNAISNSADTNYPTTMTLDSISANITDNDISYSLTGGTANITEGNSGTQQFTYNITRAGALNETSTVDFSFSGTATNIADYKLVSITGTGVSTTNSTITFAPNAASATITAEIVGDQIDEDNESLILSLVNPTATGTATVIGSPVTTTITDDDTAGFTITPTSLTTTEAAGTATFTVALNTQPTADVKINLSSNTAEGIIDKPSLTFTPNNWNTPQTVTVTGVDDFGDDGDIPYNIITSAATSTDAKYNGINPVDVAVTNTDNDTAGVALSSTNVAAYEGGASGSYTAVLTSKPTAPVTVNFNGGSQINPLAALTFDSNNWNVPQPVIITAIDDNIAEGLATEIISHTVTSSDANYNGVNVGTVAVSITDNDTAAAPLVQPLGRLDVMENGGDDVYELFLTTQPTANVNVAIVTDGQTTANVPYLTFTPSDWNIPQLVRVSAVDDAVVEGAHSSNISFVASSADGFYQGLPISGIVANIADNENVGLVQSLPTPGSLMGTGADDKIVGSAGADVINGRGGNNAIDGGDGDDVLSGGAGADYIIGGAGLDLLFGGQGEDYLDGGDDDDVIFAGMGSDRIYGGTGNDKLFGEQGNDYLFGGAGVDTLTGGAGRDAFVVGNGTGGMTVEMADVITDFVSGEDVIDLIAPLVYDGVAISDGTGLYAGDALVQNALTGEFLARLQGVDARSLTEVDFI</sequence>
<dbReference type="GO" id="GO:0007154">
    <property type="term" value="P:cell communication"/>
    <property type="evidence" value="ECO:0007669"/>
    <property type="project" value="InterPro"/>
</dbReference>
<comment type="subcellular location">
    <subcellularLocation>
        <location evidence="1">Membrane</location>
    </subcellularLocation>
</comment>
<comment type="caution">
    <text evidence="9">The sequence shown here is derived from an EMBL/GenBank/DDBJ whole genome shotgun (WGS) entry which is preliminary data.</text>
</comment>
<dbReference type="InterPro" id="IPR052918">
    <property type="entry name" value="Motility_Chemotaxis_Reg"/>
</dbReference>
<dbReference type="PRINTS" id="PR01488">
    <property type="entry name" value="RTXTOXINA"/>
</dbReference>
<reference evidence="9" key="1">
    <citation type="journal article" date="2020" name="mSystems">
        <title>Genome- and Community-Level Interaction Insights into Carbon Utilization and Element Cycling Functions of Hydrothermarchaeota in Hydrothermal Sediment.</title>
        <authorList>
            <person name="Zhou Z."/>
            <person name="Liu Y."/>
            <person name="Xu W."/>
            <person name="Pan J."/>
            <person name="Luo Z.H."/>
            <person name="Li M."/>
        </authorList>
    </citation>
    <scope>NUCLEOTIDE SEQUENCE [LARGE SCALE GENOMIC DNA]</scope>
    <source>
        <strain evidence="9">SpSt-374</strain>
    </source>
</reference>
<evidence type="ECO:0000256" key="1">
    <source>
        <dbReference type="ARBA" id="ARBA00004370"/>
    </source>
</evidence>
<keyword evidence="6" id="KW-0843">Virulence</keyword>
<gene>
    <name evidence="9" type="ORF">ENR15_00700</name>
</gene>
<dbReference type="InterPro" id="IPR003995">
    <property type="entry name" value="RTX_toxin_determinant-A"/>
</dbReference>
<dbReference type="GO" id="GO:0005576">
    <property type="term" value="C:extracellular region"/>
    <property type="evidence" value="ECO:0007669"/>
    <property type="project" value="InterPro"/>
</dbReference>
<dbReference type="InterPro" id="IPR001343">
    <property type="entry name" value="Hemolysn_Ca-bd"/>
</dbReference>
<dbReference type="PROSITE" id="PS00330">
    <property type="entry name" value="HEMOLYSIN_CALCIUM"/>
    <property type="match status" value="5"/>
</dbReference>
<protein>
    <recommendedName>
        <fullName evidence="8">Calx-beta domain-containing protein</fullName>
    </recommendedName>
</protein>
<keyword evidence="4" id="KW-0677">Repeat</keyword>
<dbReference type="PANTHER" id="PTHR35580">
    <property type="entry name" value="CELL SURFACE GLYCOPROTEIN (S-LAYER PROTEIN)-LIKE PROTEIN"/>
    <property type="match status" value="1"/>
</dbReference>
<keyword evidence="3" id="KW-0732">Signal</keyword>
<dbReference type="Pfam" id="PF03160">
    <property type="entry name" value="Calx-beta"/>
    <property type="match status" value="4"/>
</dbReference>